<evidence type="ECO:0000256" key="1">
    <source>
        <dbReference type="ARBA" id="ARBA00004604"/>
    </source>
</evidence>
<organism evidence="5 6">
    <name type="scientific">Pleomassaria siparia CBS 279.74</name>
    <dbReference type="NCBI Taxonomy" id="1314801"/>
    <lineage>
        <taxon>Eukaryota</taxon>
        <taxon>Fungi</taxon>
        <taxon>Dikarya</taxon>
        <taxon>Ascomycota</taxon>
        <taxon>Pezizomycotina</taxon>
        <taxon>Dothideomycetes</taxon>
        <taxon>Pleosporomycetidae</taxon>
        <taxon>Pleosporales</taxon>
        <taxon>Pleomassariaceae</taxon>
        <taxon>Pleomassaria</taxon>
    </lineage>
</organism>
<evidence type="ECO:0000256" key="3">
    <source>
        <dbReference type="ARBA" id="ARBA00023242"/>
    </source>
</evidence>
<accession>A0A6G1K173</accession>
<feature type="compositionally biased region" description="Acidic residues" evidence="4">
    <location>
        <begin position="839"/>
        <end position="852"/>
    </location>
</feature>
<evidence type="ECO:0000313" key="6">
    <source>
        <dbReference type="Proteomes" id="UP000799428"/>
    </source>
</evidence>
<feature type="compositionally biased region" description="Basic and acidic residues" evidence="4">
    <location>
        <begin position="339"/>
        <end position="369"/>
    </location>
</feature>
<feature type="compositionally biased region" description="Polar residues" evidence="4">
    <location>
        <begin position="223"/>
        <end position="234"/>
    </location>
</feature>
<feature type="compositionally biased region" description="Basic and acidic residues" evidence="4">
    <location>
        <begin position="573"/>
        <end position="602"/>
    </location>
</feature>
<dbReference type="Pfam" id="PF04615">
    <property type="entry name" value="Utp14"/>
    <property type="match status" value="1"/>
</dbReference>
<feature type="compositionally biased region" description="Basic residues" evidence="4">
    <location>
        <begin position="792"/>
        <end position="807"/>
    </location>
</feature>
<feature type="compositionally biased region" description="Basic and acidic residues" evidence="4">
    <location>
        <begin position="375"/>
        <end position="390"/>
    </location>
</feature>
<feature type="compositionally biased region" description="Basic residues" evidence="4">
    <location>
        <begin position="143"/>
        <end position="154"/>
    </location>
</feature>
<feature type="compositionally biased region" description="Basic and acidic residues" evidence="4">
    <location>
        <begin position="307"/>
        <end position="318"/>
    </location>
</feature>
<dbReference type="EMBL" id="MU005776">
    <property type="protein sequence ID" value="KAF2706275.1"/>
    <property type="molecule type" value="Genomic_DNA"/>
</dbReference>
<dbReference type="InterPro" id="IPR006709">
    <property type="entry name" value="SSU_processome_Utp14"/>
</dbReference>
<feature type="region of interest" description="Disordered" evidence="4">
    <location>
        <begin position="910"/>
        <end position="933"/>
    </location>
</feature>
<feature type="region of interest" description="Disordered" evidence="4">
    <location>
        <begin position="1"/>
        <end position="394"/>
    </location>
</feature>
<keyword evidence="2" id="KW-0597">Phosphoprotein</keyword>
<dbReference type="PANTHER" id="PTHR14150">
    <property type="entry name" value="U3 SMALL NUCLEOLAR RNA-ASSOCIATED PROTEIN 14"/>
    <property type="match status" value="1"/>
</dbReference>
<keyword evidence="6" id="KW-1185">Reference proteome</keyword>
<dbReference type="GO" id="GO:0032040">
    <property type="term" value="C:small-subunit processome"/>
    <property type="evidence" value="ECO:0007669"/>
    <property type="project" value="InterPro"/>
</dbReference>
<dbReference type="PANTHER" id="PTHR14150:SF12">
    <property type="entry name" value="U3 SMALL NUCLEOLAR RNA-ASSOCIATED PROTEIN 14 HOMOLOG A"/>
    <property type="match status" value="1"/>
</dbReference>
<feature type="compositionally biased region" description="Acidic residues" evidence="4">
    <location>
        <begin position="603"/>
        <end position="627"/>
    </location>
</feature>
<evidence type="ECO:0000256" key="4">
    <source>
        <dbReference type="SAM" id="MobiDB-lite"/>
    </source>
</evidence>
<feature type="compositionally biased region" description="Polar residues" evidence="4">
    <location>
        <begin position="734"/>
        <end position="758"/>
    </location>
</feature>
<feature type="compositionally biased region" description="Basic and acidic residues" evidence="4">
    <location>
        <begin position="543"/>
        <end position="562"/>
    </location>
</feature>
<name>A0A6G1K173_9PLEO</name>
<reference evidence="5" key="1">
    <citation type="journal article" date="2020" name="Stud. Mycol.">
        <title>101 Dothideomycetes genomes: a test case for predicting lifestyles and emergence of pathogens.</title>
        <authorList>
            <person name="Haridas S."/>
            <person name="Albert R."/>
            <person name="Binder M."/>
            <person name="Bloem J."/>
            <person name="Labutti K."/>
            <person name="Salamov A."/>
            <person name="Andreopoulos B."/>
            <person name="Baker S."/>
            <person name="Barry K."/>
            <person name="Bills G."/>
            <person name="Bluhm B."/>
            <person name="Cannon C."/>
            <person name="Castanera R."/>
            <person name="Culley D."/>
            <person name="Daum C."/>
            <person name="Ezra D."/>
            <person name="Gonzalez J."/>
            <person name="Henrissat B."/>
            <person name="Kuo A."/>
            <person name="Liang C."/>
            <person name="Lipzen A."/>
            <person name="Lutzoni F."/>
            <person name="Magnuson J."/>
            <person name="Mondo S."/>
            <person name="Nolan M."/>
            <person name="Ohm R."/>
            <person name="Pangilinan J."/>
            <person name="Park H.-J."/>
            <person name="Ramirez L."/>
            <person name="Alfaro M."/>
            <person name="Sun H."/>
            <person name="Tritt A."/>
            <person name="Yoshinaga Y."/>
            <person name="Zwiers L.-H."/>
            <person name="Turgeon B."/>
            <person name="Goodwin S."/>
            <person name="Spatafora J."/>
            <person name="Crous P."/>
            <person name="Grigoriev I."/>
        </authorList>
    </citation>
    <scope>NUCLEOTIDE SEQUENCE</scope>
    <source>
        <strain evidence="5">CBS 279.74</strain>
    </source>
</reference>
<feature type="compositionally biased region" description="Acidic residues" evidence="4">
    <location>
        <begin position="199"/>
        <end position="210"/>
    </location>
</feature>
<feature type="region of interest" description="Disordered" evidence="4">
    <location>
        <begin position="675"/>
        <end position="854"/>
    </location>
</feature>
<gene>
    <name evidence="5" type="ORF">K504DRAFT_459577</name>
</gene>
<feature type="compositionally biased region" description="Acidic residues" evidence="4">
    <location>
        <begin position="159"/>
        <end position="191"/>
    </location>
</feature>
<proteinExistence type="predicted"/>
<dbReference type="AlphaFoldDB" id="A0A6G1K173"/>
<feature type="compositionally biased region" description="Low complexity" evidence="4">
    <location>
        <begin position="268"/>
        <end position="277"/>
    </location>
</feature>
<evidence type="ECO:0000313" key="5">
    <source>
        <dbReference type="EMBL" id="KAF2706275.1"/>
    </source>
</evidence>
<keyword evidence="3" id="KW-0539">Nucleus</keyword>
<dbReference type="Proteomes" id="UP000799428">
    <property type="component" value="Unassembled WGS sequence"/>
</dbReference>
<feature type="compositionally biased region" description="Acidic residues" evidence="4">
    <location>
        <begin position="71"/>
        <end position="81"/>
    </location>
</feature>
<protein>
    <submittedName>
        <fullName evidence="5">Utp14-domain-containing protein</fullName>
    </submittedName>
</protein>
<sequence length="1010" mass="114074">MPPRQSRVSLQDPKTSKPRPSGRNPRKAQKRALDAFAIAGHEHADKHKVRQHRLGELEQSGPSRPKRTRDDEDDDEEEDDEVERKRRKKRDGDESFDEGSDSEGNNWTMGHVEDDDDSDIDSDEAFGESDEERFEGWTFRGSQKNKKEGKKGKSRKEEEEFDEDGDINLDEGESAGSEEEEDEDDLGEDAIDLATALDQWEDSAEEAEEAEGSKNQKSKRSKGSNNTRSRSAFDSSDEDDKPRKSSKTSKLSVSAFDDSSSSEEEIFSADSGSGFSSSEDDEDDEDDEHKRAQLQDLISSLPFEEEEHPKTRRVDVHESSAPSEFGVFRKVDLTSYKPKNADPEKKKSLKLLQDDLKSSKRNDIARKLDAPLPKRQQDKLDRQVANEKANETLGRWTDTIKQNRRAEHLFFPLKHPNSGEAFGASNLVPTASSAPANDLESTIQSILEQSGLSNGKNDEEQIQKWEELQTNKLPLAEVTKRRAELRRERDLLFQEEVRARRIKKIKSKSYRRVHRKERERIAQRERDALKADGVEVSEDEREYNDRRRAEERMGAKHRESKWAKGVKQSGKAAWDEDARAGVTEMARRNEELRRRIEGKEIRDEDDEGSDFSSEGDEDDAGSNEDDNDVLKRQLGRLKSNPFSTDDSKLGSMLFMKKAEAARKARNDEDIEMIRRELAGEESNSDIDDENAARLGRRKFGPGAKSSVPAYQSERNEFEERPGSDEEAEDKEGPTEQSNGISNRGSKATAKAFSTSNGVNPYLTKAAKEKHSTEEPDALWKVQDTAMNLQAKPKSKSTSKSKSKKTSKKASDDEVPESQEPEVTAPDADGWQTVVKYNDADDSAEEEDLENEGIDLGVVMRNQELTAKGFAGDDVEAEFALEKAALVDEEADKTITTSLPGWGAWVGDGLSKNAQKHRGKKTVTQQKGIKPESRKDAGLDRVIINQKRVKKTTKYMASSVPFPFENKEQYERSLRLPKGQEWTTKKTFQDATKPRVIVKQGIIRPMHKPLV</sequence>
<evidence type="ECO:0000256" key="2">
    <source>
        <dbReference type="ARBA" id="ARBA00022553"/>
    </source>
</evidence>
<dbReference type="GO" id="GO:0006364">
    <property type="term" value="P:rRNA processing"/>
    <property type="evidence" value="ECO:0007669"/>
    <property type="project" value="InterPro"/>
</dbReference>
<feature type="compositionally biased region" description="Basic and acidic residues" evidence="4">
    <location>
        <begin position="713"/>
        <end position="723"/>
    </location>
</feature>
<feature type="region of interest" description="Disordered" evidence="4">
    <location>
        <begin position="530"/>
        <end position="651"/>
    </location>
</feature>
<feature type="compositionally biased region" description="Polar residues" evidence="4">
    <location>
        <begin position="1"/>
        <end position="13"/>
    </location>
</feature>
<comment type="subcellular location">
    <subcellularLocation>
        <location evidence="1">Nucleus</location>
        <location evidence="1">Nucleolus</location>
    </subcellularLocation>
</comment>
<dbReference type="OrthoDB" id="277439at2759"/>
<feature type="compositionally biased region" description="Acidic residues" evidence="4">
    <location>
        <begin position="278"/>
        <end position="287"/>
    </location>
</feature>
<feature type="compositionally biased region" description="Acidic residues" evidence="4">
    <location>
        <begin position="113"/>
        <end position="133"/>
    </location>
</feature>